<dbReference type="AlphaFoldDB" id="A0A829VZ97"/>
<accession>A0A829VZ97</accession>
<dbReference type="Proteomes" id="UP000315200">
    <property type="component" value="Unassembled WGS sequence"/>
</dbReference>
<feature type="compositionally biased region" description="Basic and acidic residues" evidence="1">
    <location>
        <begin position="52"/>
        <end position="63"/>
    </location>
</feature>
<gene>
    <name evidence="2" type="ORF">Ccl03g_10100</name>
</gene>
<sequence>MLTADIILQYVRAMQNSMGSNIETLYKIVADKAEALEFRVRGDSRKRHPQTGHRDLLQLCRQD</sequence>
<reference evidence="2 3" key="1">
    <citation type="submission" date="2019-06" db="EMBL/GenBank/DDBJ databases">
        <title>Draft genome sequence of [Clostridium] clostridioforme NBRC 113352.</title>
        <authorList>
            <person name="Miura T."/>
            <person name="Furukawa M."/>
            <person name="Shimamura M."/>
            <person name="Ohyama Y."/>
            <person name="Yamazoe A."/>
            <person name="Kawasaki H."/>
        </authorList>
    </citation>
    <scope>NUCLEOTIDE SEQUENCE [LARGE SCALE GENOMIC DNA]</scope>
    <source>
        <strain evidence="2 3">NBRC 113352</strain>
    </source>
</reference>
<name>A0A829VZ97_9FIRM</name>
<dbReference type="EMBL" id="BJLB01000001">
    <property type="protein sequence ID" value="GEA35297.1"/>
    <property type="molecule type" value="Genomic_DNA"/>
</dbReference>
<proteinExistence type="predicted"/>
<evidence type="ECO:0000256" key="1">
    <source>
        <dbReference type="SAM" id="MobiDB-lite"/>
    </source>
</evidence>
<evidence type="ECO:0000313" key="2">
    <source>
        <dbReference type="EMBL" id="GEA35297.1"/>
    </source>
</evidence>
<evidence type="ECO:0000313" key="3">
    <source>
        <dbReference type="Proteomes" id="UP000315200"/>
    </source>
</evidence>
<organism evidence="2 3">
    <name type="scientific">Enterocloster clostridioformis</name>
    <dbReference type="NCBI Taxonomy" id="1531"/>
    <lineage>
        <taxon>Bacteria</taxon>
        <taxon>Bacillati</taxon>
        <taxon>Bacillota</taxon>
        <taxon>Clostridia</taxon>
        <taxon>Lachnospirales</taxon>
        <taxon>Lachnospiraceae</taxon>
        <taxon>Enterocloster</taxon>
    </lineage>
</organism>
<protein>
    <submittedName>
        <fullName evidence="2">Uncharacterized protein</fullName>
    </submittedName>
</protein>
<feature type="region of interest" description="Disordered" evidence="1">
    <location>
        <begin position="43"/>
        <end position="63"/>
    </location>
</feature>
<comment type="caution">
    <text evidence="2">The sequence shown here is derived from an EMBL/GenBank/DDBJ whole genome shotgun (WGS) entry which is preliminary data.</text>
</comment>